<evidence type="ECO:0000313" key="4">
    <source>
        <dbReference type="Proteomes" id="UP000065734"/>
    </source>
</evidence>
<dbReference type="InterPro" id="IPR016181">
    <property type="entry name" value="Acyl_CoA_acyltransferase"/>
</dbReference>
<reference evidence="3" key="2">
    <citation type="submission" date="2015-11" db="EMBL/GenBank/DDBJ databases">
        <authorList>
            <person name="Zhang Y."/>
            <person name="Guo Z."/>
        </authorList>
    </citation>
    <scope>NUCLEOTIDE SEQUENCE</scope>
    <source>
        <strain evidence="3">1</strain>
    </source>
</reference>
<dbReference type="Pfam" id="PF00583">
    <property type="entry name" value="Acetyltransf_1"/>
    <property type="match status" value="1"/>
</dbReference>
<dbReference type="EMBL" id="AP014854">
    <property type="protein sequence ID" value="BAS00194.1"/>
    <property type="molecule type" value="Genomic_DNA"/>
</dbReference>
<dbReference type="GO" id="GO:0016747">
    <property type="term" value="F:acyltransferase activity, transferring groups other than amino-acyl groups"/>
    <property type="evidence" value="ECO:0007669"/>
    <property type="project" value="InterPro"/>
</dbReference>
<accession>A0A0H5BQ13</accession>
<dbReference type="CDD" id="cd04301">
    <property type="entry name" value="NAT_SF"/>
    <property type="match status" value="1"/>
</dbReference>
<dbReference type="Gene3D" id="3.40.630.30">
    <property type="match status" value="1"/>
</dbReference>
<dbReference type="KEGG" id="bvr:BVIR_2132"/>
<dbReference type="STRING" id="1079.BVIR_2132"/>
<reference evidence="4" key="3">
    <citation type="journal article" date="2016" name="Genome Announc.">
        <title>Revised genome sequence of the purple photosynthetic bacterium Blastochloris viridis.</title>
        <authorList>
            <person name="Liu L.N."/>
            <person name="Faulkner M."/>
            <person name="Liu X."/>
            <person name="Huang F."/>
            <person name="Darby A.C."/>
            <person name="Hall N."/>
        </authorList>
    </citation>
    <scope>NUCLEOTIDE SEQUENCE [LARGE SCALE GENOMIC DNA]</scope>
    <source>
        <strain evidence="4">ATCC 19567 / DSM 133 / F</strain>
    </source>
</reference>
<protein>
    <submittedName>
        <fullName evidence="3">Acetyltransferase (GNAT) family protein</fullName>
    </submittedName>
    <submittedName>
        <fullName evidence="2">GCN5-related N-acetyltransferase</fullName>
    </submittedName>
</protein>
<evidence type="ECO:0000259" key="1">
    <source>
        <dbReference type="PROSITE" id="PS51186"/>
    </source>
</evidence>
<dbReference type="InterPro" id="IPR000182">
    <property type="entry name" value="GNAT_dom"/>
</dbReference>
<dbReference type="RefSeq" id="WP_082416982.1">
    <property type="nucleotide sequence ID" value="NZ_AP014854.2"/>
</dbReference>
<dbReference type="OrthoDB" id="7843527at2"/>
<keyword evidence="3" id="KW-0808">Transferase</keyword>
<reference evidence="2" key="1">
    <citation type="journal article" date="2015" name="Genome Announc.">
        <title>Complete Genome Sequence of the Bacteriochlorophyll b-Producing Photosynthetic Bacterium Blastochloris viridis.</title>
        <authorList>
            <person name="Tsukatani Y."/>
            <person name="Hirose Y."/>
            <person name="Harada J."/>
            <person name="Misawa N."/>
            <person name="Mori K."/>
            <person name="Inoue K."/>
            <person name="Tamiaki H."/>
        </authorList>
    </citation>
    <scope>NUCLEOTIDE SEQUENCE [LARGE SCALE GENOMIC DNA]</scope>
    <source>
        <strain evidence="2">DSM 133</strain>
    </source>
</reference>
<organism evidence="3 4">
    <name type="scientific">Blastochloris viridis</name>
    <name type="common">Rhodopseudomonas viridis</name>
    <dbReference type="NCBI Taxonomy" id="1079"/>
    <lineage>
        <taxon>Bacteria</taxon>
        <taxon>Pseudomonadati</taxon>
        <taxon>Pseudomonadota</taxon>
        <taxon>Alphaproteobacteria</taxon>
        <taxon>Hyphomicrobiales</taxon>
        <taxon>Blastochloridaceae</taxon>
        <taxon>Blastochloris</taxon>
    </lineage>
</organism>
<gene>
    <name evidence="2" type="ORF">BV133_2600</name>
    <name evidence="3" type="ORF">BVIRIDIS_15770</name>
</gene>
<evidence type="ECO:0000313" key="2">
    <source>
        <dbReference type="EMBL" id="BAS00194.1"/>
    </source>
</evidence>
<dbReference type="AlphaFoldDB" id="A0A0H5BQ13"/>
<dbReference type="Proteomes" id="UP000065734">
    <property type="component" value="Chromosome I"/>
</dbReference>
<dbReference type="EMBL" id="LN907867">
    <property type="protein sequence ID" value="CUU42564.1"/>
    <property type="molecule type" value="Genomic_DNA"/>
</dbReference>
<proteinExistence type="predicted"/>
<dbReference type="SUPFAM" id="SSF55729">
    <property type="entry name" value="Acyl-CoA N-acyltransferases (Nat)"/>
    <property type="match status" value="1"/>
</dbReference>
<evidence type="ECO:0000313" key="3">
    <source>
        <dbReference type="EMBL" id="CUU42564.1"/>
    </source>
</evidence>
<name>A0A0H5BQ13_BLAVI</name>
<keyword evidence="4" id="KW-1185">Reference proteome</keyword>
<sequence length="182" mass="19602">MVSSADVSGSIVRLGASDADRYCEHLLRLDQAARELRFFAEVSDFHVALHAGAALADGRIVIGYVVDDEVRGACELMLSDEVTRSGEGAFSVEGCWRRHGIGSRLMVAMIDEARRSDIRRIELSCLKSNVPMQCLAAGFTDDLRIENDTVLAILERQGVSHEAAAGPVAAAHPDPATAGRPR</sequence>
<feature type="domain" description="N-acetyltransferase" evidence="1">
    <location>
        <begin position="9"/>
        <end position="157"/>
    </location>
</feature>
<dbReference type="PROSITE" id="PS51186">
    <property type="entry name" value="GNAT"/>
    <property type="match status" value="1"/>
</dbReference>